<dbReference type="SUPFAM" id="SSF50978">
    <property type="entry name" value="WD40 repeat-like"/>
    <property type="match status" value="1"/>
</dbReference>
<dbReference type="EMBL" id="JAWRVI010000010">
    <property type="protein sequence ID" value="KAK4091954.1"/>
    <property type="molecule type" value="Genomic_DNA"/>
</dbReference>
<dbReference type="Pfam" id="PF12894">
    <property type="entry name" value="ANAPC4_WD40"/>
    <property type="match status" value="1"/>
</dbReference>
<dbReference type="InterPro" id="IPR037850">
    <property type="entry name" value="RBBP5/Swd1"/>
</dbReference>
<evidence type="ECO:0000256" key="1">
    <source>
        <dbReference type="ARBA" id="ARBA00004123"/>
    </source>
</evidence>
<dbReference type="InterPro" id="IPR001680">
    <property type="entry name" value="WD40_rpt"/>
</dbReference>
<evidence type="ECO:0000313" key="8">
    <source>
        <dbReference type="EMBL" id="KAK4091954.1"/>
    </source>
</evidence>
<feature type="repeat" description="WD" evidence="5">
    <location>
        <begin position="84"/>
        <end position="115"/>
    </location>
</feature>
<protein>
    <submittedName>
        <fullName evidence="9">WD domain-containing protein</fullName>
    </submittedName>
</protein>
<keyword evidence="11" id="KW-1185">Reference proteome</keyword>
<reference evidence="8 11" key="4">
    <citation type="journal article" date="2024" name="Microbiol. Resour. Announc.">
        <title>Genome annotations for the ascomycete fungi Trichoderma harzianum, Trichoderma aggressivum, and Purpureocillium lilacinum.</title>
        <authorList>
            <person name="Beijen E.P.W."/>
            <person name="Ohm R.A."/>
        </authorList>
    </citation>
    <scope>NUCLEOTIDE SEQUENCE [LARGE SCALE GENOMIC DNA]</scope>
    <source>
        <strain evidence="8 11">CBS 150709</strain>
    </source>
</reference>
<dbReference type="PANTHER" id="PTHR44040">
    <property type="entry name" value="RETINOBLASTOMA-BINDING PROTEIN 5"/>
    <property type="match status" value="1"/>
</dbReference>
<evidence type="ECO:0000313" key="10">
    <source>
        <dbReference type="Proteomes" id="UP000245956"/>
    </source>
</evidence>
<dbReference type="InterPro" id="IPR019775">
    <property type="entry name" value="WD40_repeat_CS"/>
</dbReference>
<evidence type="ECO:0000256" key="6">
    <source>
        <dbReference type="SAM" id="MobiDB-lite"/>
    </source>
</evidence>
<organism evidence="9 10">
    <name type="scientific">Purpureocillium lilacinum</name>
    <name type="common">Paecilomyces lilacinus</name>
    <dbReference type="NCBI Taxonomy" id="33203"/>
    <lineage>
        <taxon>Eukaryota</taxon>
        <taxon>Fungi</taxon>
        <taxon>Dikarya</taxon>
        <taxon>Ascomycota</taxon>
        <taxon>Pezizomycotina</taxon>
        <taxon>Sordariomycetes</taxon>
        <taxon>Hypocreomycetidae</taxon>
        <taxon>Hypocreales</taxon>
        <taxon>Ophiocordycipitaceae</taxon>
        <taxon>Purpureocillium</taxon>
    </lineage>
</organism>
<gene>
    <name evidence="9" type="ORF">PCL_10317</name>
    <name evidence="8" type="ORF">Purlil1_3793</name>
</gene>
<reference evidence="8" key="3">
    <citation type="submission" date="2023-11" db="EMBL/GenBank/DDBJ databases">
        <authorList>
            <person name="Beijen E."/>
            <person name="Ohm R.A."/>
        </authorList>
    </citation>
    <scope>NUCLEOTIDE SEQUENCE</scope>
    <source>
        <strain evidence="8">CBS 150709</strain>
    </source>
</reference>
<comment type="subcellular location">
    <subcellularLocation>
        <location evidence="1">Nucleus</location>
    </subcellularLocation>
</comment>
<evidence type="ECO:0000256" key="3">
    <source>
        <dbReference type="ARBA" id="ARBA00022737"/>
    </source>
</evidence>
<evidence type="ECO:0000256" key="4">
    <source>
        <dbReference type="ARBA" id="ARBA00023242"/>
    </source>
</evidence>
<reference evidence="9" key="1">
    <citation type="submission" date="2015-05" db="EMBL/GenBank/DDBJ databases">
        <authorList>
            <person name="Wang D.B."/>
            <person name="Wang M."/>
        </authorList>
    </citation>
    <scope>NUCLEOTIDE SEQUENCE</scope>
    <source>
        <strain evidence="9">36-1</strain>
    </source>
</reference>
<dbReference type="Proteomes" id="UP001287286">
    <property type="component" value="Unassembled WGS sequence"/>
</dbReference>
<evidence type="ECO:0000256" key="2">
    <source>
        <dbReference type="ARBA" id="ARBA00022574"/>
    </source>
</evidence>
<dbReference type="InterPro" id="IPR036322">
    <property type="entry name" value="WD40_repeat_dom_sf"/>
</dbReference>
<evidence type="ECO:0000259" key="7">
    <source>
        <dbReference type="Pfam" id="PF12894"/>
    </source>
</evidence>
<feature type="region of interest" description="Disordered" evidence="6">
    <location>
        <begin position="550"/>
        <end position="584"/>
    </location>
</feature>
<dbReference type="Gene3D" id="2.130.10.10">
    <property type="entry name" value="YVTN repeat-like/Quinoprotein amine dehydrogenase"/>
    <property type="match status" value="2"/>
</dbReference>
<keyword evidence="4" id="KW-0539">Nucleus</keyword>
<dbReference type="PROSITE" id="PS00678">
    <property type="entry name" value="WD_REPEATS_1"/>
    <property type="match status" value="1"/>
</dbReference>
<dbReference type="PANTHER" id="PTHR44040:SF1">
    <property type="entry name" value="RETINOBLASTOMA-BINDING PROTEIN 5"/>
    <property type="match status" value="1"/>
</dbReference>
<dbReference type="InterPro" id="IPR024977">
    <property type="entry name" value="Apc4-like_WD40_dom"/>
</dbReference>
<comment type="caution">
    <text evidence="9">The sequence shown here is derived from an EMBL/GenBank/DDBJ whole genome shotgun (WGS) entry which is preliminary data.</text>
</comment>
<keyword evidence="2 5" id="KW-0853">WD repeat</keyword>
<proteinExistence type="predicted"/>
<sequence length="681" mass="75613">MRTTIHVFGSTSRRDTIPATRNRSLSRQTHALLASPDASPPFCHLTSLLVAVANMNLLLSDDYLLQDYPESITNTIRSGHATMLRFNRKGDYLASGRVDGTVSIWDLETMGVARKLRGHNKSITFLSWSRCGRYLLSTCQGWKAILWDLQDGQRLREVRFRAPAYMAELHPWNHLQFVASLFEEQPVLVDMTEPVDVKHILPSAPKRANTDGDAALKEKHAKEDAKQMTTSAIWTTTGDHIIAGTSKGKLNIIDARSLEIIYSEKICGGVITTMRITGSGRELLVNSQDRIIRTFRIPNLSVDDLDPDTIQVPLEHKFQDVVNKLSWNHVTFSATGEYVAASTYNNHELYVWERNHGSLVCMLKDPKEEQGVIEWHPTRALLAACGLETGRIYIWSVVSPQKWSALAPDFAEVEENVEYIEREDEFDIYGQEEIHRRRLDAEDEDVDVLTLDPTKFDDDVDGFRMPILFNLGESDSEDEFIAVSTGTMRRRSPGEGQSDGDGVTDAPPAKKGAAGRGGRMRRAIDRSEMTDVLSNNVSLSCLDGVAHASPIGLARPPRGQPTTPDSSRPPSDESPQPTTNSASRLQLITTRVGHRAQRIEARPEVLHGLPNRVLTTSTTCEALATGETSLRFSWAAGQDGATLGRHPPPAHDCDFHRTAALSSLIQALLGAQFCFWGVFAI</sequence>
<dbReference type="PROSITE" id="PS50082">
    <property type="entry name" value="WD_REPEATS_2"/>
    <property type="match status" value="2"/>
</dbReference>
<dbReference type="Proteomes" id="UP000245956">
    <property type="component" value="Unassembled WGS sequence"/>
</dbReference>
<dbReference type="GO" id="GO:0048188">
    <property type="term" value="C:Set1C/COMPASS complex"/>
    <property type="evidence" value="ECO:0007669"/>
    <property type="project" value="InterPro"/>
</dbReference>
<feature type="domain" description="Anaphase-promoting complex subunit 4-like WD40" evidence="7">
    <location>
        <begin position="78"/>
        <end position="129"/>
    </location>
</feature>
<dbReference type="AlphaFoldDB" id="A0A2U3EFR3"/>
<keyword evidence="3" id="KW-0677">Repeat</keyword>
<evidence type="ECO:0000256" key="5">
    <source>
        <dbReference type="PROSITE-ProRule" id="PRU00221"/>
    </source>
</evidence>
<evidence type="ECO:0000313" key="9">
    <source>
        <dbReference type="EMBL" id="PWI73302.1"/>
    </source>
</evidence>
<name>A0A2U3EFR3_PURLI</name>
<accession>A0A2U3EFR3</accession>
<feature type="repeat" description="WD" evidence="5">
    <location>
        <begin position="116"/>
        <end position="157"/>
    </location>
</feature>
<feature type="region of interest" description="Disordered" evidence="6">
    <location>
        <begin position="485"/>
        <end position="527"/>
    </location>
</feature>
<evidence type="ECO:0000313" key="11">
    <source>
        <dbReference type="Proteomes" id="UP001287286"/>
    </source>
</evidence>
<feature type="compositionally biased region" description="Low complexity" evidence="6">
    <location>
        <begin position="560"/>
        <end position="577"/>
    </location>
</feature>
<dbReference type="SMART" id="SM00320">
    <property type="entry name" value="WD40"/>
    <property type="match status" value="6"/>
</dbReference>
<reference evidence="9 10" key="2">
    <citation type="journal article" date="2016" name="Front. Microbiol.">
        <title>Genome and transcriptome sequences reveal the specific parasitism of the nematophagous Purpureocillium lilacinum 36-1.</title>
        <authorList>
            <person name="Xie J."/>
            <person name="Li S."/>
            <person name="Mo C."/>
            <person name="Xiao X."/>
            <person name="Peng D."/>
            <person name="Wang G."/>
            <person name="Xiao Y."/>
        </authorList>
    </citation>
    <scope>NUCLEOTIDE SEQUENCE [LARGE SCALE GENOMIC DNA]</scope>
    <source>
        <strain evidence="9 10">36-1</strain>
    </source>
</reference>
<dbReference type="EMBL" id="LCWV01000005">
    <property type="protein sequence ID" value="PWI73302.1"/>
    <property type="molecule type" value="Genomic_DNA"/>
</dbReference>
<dbReference type="InterPro" id="IPR015943">
    <property type="entry name" value="WD40/YVTN_repeat-like_dom_sf"/>
</dbReference>